<dbReference type="Pfam" id="PF12704">
    <property type="entry name" value="MacB_PCD"/>
    <property type="match status" value="1"/>
</dbReference>
<dbReference type="InterPro" id="IPR003838">
    <property type="entry name" value="ABC3_permease_C"/>
</dbReference>
<protein>
    <submittedName>
        <fullName evidence="11">Lipoprotein-releasing system permease protein</fullName>
    </submittedName>
</protein>
<evidence type="ECO:0000256" key="6">
    <source>
        <dbReference type="ARBA" id="ARBA00022989"/>
    </source>
</evidence>
<name>A0A1H7G0T0_9GAMM</name>
<dbReference type="AlphaFoldDB" id="A0A1H7G0T0"/>
<sequence length="406" mass="44106">MFQPVSVFIGLRYSRSSQGKGFISFITFFSIVGIVLGVASLITVVAVMDGLEQEQKRRVLGLVPHVLMSKPDQQLRNWRTLQDEISASAELIHVTPYQESEALIQSKSALQGVLVHGIMPEFEQHNIINAAMVQGQLSGLTEQGFGLILGQSLARSLQVNLGDIVRLTLPNKTLFTPMGRVPVHRSFTIVGIFNVGSQVDENMVFINIKAGAKLQRLTADGVNQLRLYLADAFQAPTVIAQLSKQYPEFQFVSWQQSQGALFAAVSMEKNMMWLMLSLIIAVAAFNIVSALVMVVIEKQGEISILQTLGLDRAGIMKIFITQGLTNGVWGVVIGSVLGISLTLNLNSLLNFFGVSLLAAGQALPITLAPANILAIVMAALSMSLLATLYPAYRAAQTQPAKVLRNE</sequence>
<evidence type="ECO:0000256" key="8">
    <source>
        <dbReference type="SAM" id="Phobius"/>
    </source>
</evidence>
<feature type="domain" description="MacB-like periplasmic core" evidence="10">
    <location>
        <begin position="27"/>
        <end position="243"/>
    </location>
</feature>
<feature type="domain" description="ABC3 transporter permease C-terminal" evidence="9">
    <location>
        <begin position="274"/>
        <end position="399"/>
    </location>
</feature>
<evidence type="ECO:0000256" key="7">
    <source>
        <dbReference type="ARBA" id="ARBA00023136"/>
    </source>
</evidence>
<accession>A0A1H7G0T0</accession>
<comment type="subcellular location">
    <subcellularLocation>
        <location evidence="1">Cell membrane</location>
        <topology evidence="1">Multi-pass membrane protein</topology>
    </subcellularLocation>
</comment>
<dbReference type="Pfam" id="PF02687">
    <property type="entry name" value="FtsX"/>
    <property type="match status" value="1"/>
</dbReference>
<evidence type="ECO:0000259" key="9">
    <source>
        <dbReference type="Pfam" id="PF02687"/>
    </source>
</evidence>
<feature type="transmembrane region" description="Helical" evidence="8">
    <location>
        <begin position="348"/>
        <end position="366"/>
    </location>
</feature>
<evidence type="ECO:0000313" key="11">
    <source>
        <dbReference type="EMBL" id="SEK31711.1"/>
    </source>
</evidence>
<reference evidence="12" key="1">
    <citation type="submission" date="2016-10" db="EMBL/GenBank/DDBJ databases">
        <authorList>
            <person name="Varghese N."/>
            <person name="Submissions S."/>
        </authorList>
    </citation>
    <scope>NUCLEOTIDE SEQUENCE [LARGE SCALE GENOMIC DNA]</scope>
    <source>
        <strain evidence="12">CGMCC 1.9127</strain>
    </source>
</reference>
<dbReference type="InterPro" id="IPR051447">
    <property type="entry name" value="Lipoprotein-release_system"/>
</dbReference>
<dbReference type="GO" id="GO:0044874">
    <property type="term" value="P:lipoprotein localization to outer membrane"/>
    <property type="evidence" value="ECO:0007669"/>
    <property type="project" value="TreeGrafter"/>
</dbReference>
<keyword evidence="12" id="KW-1185">Reference proteome</keyword>
<dbReference type="PANTHER" id="PTHR30489:SF8">
    <property type="entry name" value="LIPOPROTEIN-RELEASING SYSTEM TRANSMEMBRANE PROTEIN LOLC"/>
    <property type="match status" value="1"/>
</dbReference>
<keyword evidence="6 8" id="KW-1133">Transmembrane helix</keyword>
<evidence type="ECO:0000256" key="2">
    <source>
        <dbReference type="ARBA" id="ARBA00005236"/>
    </source>
</evidence>
<evidence type="ECO:0000313" key="12">
    <source>
        <dbReference type="Proteomes" id="UP000199297"/>
    </source>
</evidence>
<dbReference type="InterPro" id="IPR025857">
    <property type="entry name" value="MacB_PCD"/>
</dbReference>
<dbReference type="NCBIfam" id="TIGR02212">
    <property type="entry name" value="lolCE"/>
    <property type="match status" value="1"/>
</dbReference>
<feature type="transmembrane region" description="Helical" evidence="8">
    <location>
        <begin position="372"/>
        <end position="392"/>
    </location>
</feature>
<keyword evidence="5 8" id="KW-0812">Transmembrane</keyword>
<feature type="transmembrane region" description="Helical" evidence="8">
    <location>
        <begin position="22"/>
        <end position="48"/>
    </location>
</feature>
<dbReference type="InterPro" id="IPR011925">
    <property type="entry name" value="LolCE_TM"/>
</dbReference>
<keyword evidence="11" id="KW-0449">Lipoprotein</keyword>
<keyword evidence="3" id="KW-0813">Transport</keyword>
<proteinExistence type="inferred from homology"/>
<dbReference type="GO" id="GO:0098797">
    <property type="term" value="C:plasma membrane protein complex"/>
    <property type="evidence" value="ECO:0007669"/>
    <property type="project" value="TreeGrafter"/>
</dbReference>
<evidence type="ECO:0000256" key="5">
    <source>
        <dbReference type="ARBA" id="ARBA00022692"/>
    </source>
</evidence>
<evidence type="ECO:0000256" key="4">
    <source>
        <dbReference type="ARBA" id="ARBA00022475"/>
    </source>
</evidence>
<keyword evidence="4" id="KW-1003">Cell membrane</keyword>
<dbReference type="PANTHER" id="PTHR30489">
    <property type="entry name" value="LIPOPROTEIN-RELEASING SYSTEM TRANSMEMBRANE PROTEIN LOLE"/>
    <property type="match status" value="1"/>
</dbReference>
<comment type="similarity">
    <text evidence="2">Belongs to the ABC-4 integral membrane protein family. LolC/E subfamily.</text>
</comment>
<dbReference type="GO" id="GO:0042953">
    <property type="term" value="P:lipoprotein transport"/>
    <property type="evidence" value="ECO:0007669"/>
    <property type="project" value="InterPro"/>
</dbReference>
<evidence type="ECO:0000256" key="3">
    <source>
        <dbReference type="ARBA" id="ARBA00022448"/>
    </source>
</evidence>
<dbReference type="OrthoDB" id="9808461at2"/>
<dbReference type="Proteomes" id="UP000199297">
    <property type="component" value="Unassembled WGS sequence"/>
</dbReference>
<dbReference type="EMBL" id="FOBI01000001">
    <property type="protein sequence ID" value="SEK31711.1"/>
    <property type="molecule type" value="Genomic_DNA"/>
</dbReference>
<keyword evidence="7 8" id="KW-0472">Membrane</keyword>
<evidence type="ECO:0000259" key="10">
    <source>
        <dbReference type="Pfam" id="PF12704"/>
    </source>
</evidence>
<organism evidence="11 12">
    <name type="scientific">Colwellia chukchiensis</name>
    <dbReference type="NCBI Taxonomy" id="641665"/>
    <lineage>
        <taxon>Bacteria</taxon>
        <taxon>Pseudomonadati</taxon>
        <taxon>Pseudomonadota</taxon>
        <taxon>Gammaproteobacteria</taxon>
        <taxon>Alteromonadales</taxon>
        <taxon>Colwelliaceae</taxon>
        <taxon>Colwellia</taxon>
    </lineage>
</organism>
<evidence type="ECO:0000256" key="1">
    <source>
        <dbReference type="ARBA" id="ARBA00004651"/>
    </source>
</evidence>
<feature type="transmembrane region" description="Helical" evidence="8">
    <location>
        <begin position="316"/>
        <end position="341"/>
    </location>
</feature>
<gene>
    <name evidence="11" type="ORF">SAMN05216262_10153</name>
</gene>
<dbReference type="STRING" id="641665.GCA_002104455_00649"/>
<dbReference type="RefSeq" id="WP_085283151.1">
    <property type="nucleotide sequence ID" value="NZ_FOBI01000001.1"/>
</dbReference>
<feature type="transmembrane region" description="Helical" evidence="8">
    <location>
        <begin position="273"/>
        <end position="296"/>
    </location>
</feature>